<reference evidence="2 3" key="1">
    <citation type="submission" date="2020-08" db="EMBL/GenBank/DDBJ databases">
        <title>Bridging the membrane lipid divide: bacteria of the FCB group superphylum have the potential to synthesize archaeal ether lipids.</title>
        <authorList>
            <person name="Villanueva L."/>
            <person name="Von Meijenfeldt F.A.B."/>
            <person name="Westbye A.B."/>
            <person name="Yadav S."/>
            <person name="Hopmans E.C."/>
            <person name="Dutilh B.E."/>
            <person name="Sinninghe Damste J.S."/>
        </authorList>
    </citation>
    <scope>NUCLEOTIDE SEQUENCE [LARGE SCALE GENOMIC DNA]</scope>
    <source>
        <strain evidence="2">NIOZ-UU100</strain>
    </source>
</reference>
<dbReference type="SUPFAM" id="SSF82657">
    <property type="entry name" value="BolA-like"/>
    <property type="match status" value="1"/>
</dbReference>
<dbReference type="InterPro" id="IPR002634">
    <property type="entry name" value="BolA"/>
</dbReference>
<evidence type="ECO:0000256" key="1">
    <source>
        <dbReference type="RuleBase" id="RU003860"/>
    </source>
</evidence>
<dbReference type="Proteomes" id="UP000654401">
    <property type="component" value="Unassembled WGS sequence"/>
</dbReference>
<sequence length="85" mass="9327">MTAEERIKAIHALLSDHISPTFLEIEDNSDEHAGHKSAGGAGHYTVHIASPLFAGKNMLQQHRLVYSAVEPLMDSEIHALSIKIK</sequence>
<gene>
    <name evidence="2" type="ORF">H8D24_06605</name>
</gene>
<dbReference type="PIRSF" id="PIRSF003113">
    <property type="entry name" value="BolA"/>
    <property type="match status" value="1"/>
</dbReference>
<dbReference type="Gene3D" id="3.30.300.90">
    <property type="entry name" value="BolA-like"/>
    <property type="match status" value="1"/>
</dbReference>
<dbReference type="GO" id="GO:0016226">
    <property type="term" value="P:iron-sulfur cluster assembly"/>
    <property type="evidence" value="ECO:0007669"/>
    <property type="project" value="TreeGrafter"/>
</dbReference>
<dbReference type="EMBL" id="JACNFK010000034">
    <property type="protein sequence ID" value="MBC8520058.1"/>
    <property type="molecule type" value="Genomic_DNA"/>
</dbReference>
<dbReference type="PANTHER" id="PTHR46230:SF7">
    <property type="entry name" value="BOLA-LIKE PROTEIN 1"/>
    <property type="match status" value="1"/>
</dbReference>
<dbReference type="InterPro" id="IPR036065">
    <property type="entry name" value="BolA-like_sf"/>
</dbReference>
<evidence type="ECO:0000313" key="2">
    <source>
        <dbReference type="EMBL" id="MBC8520058.1"/>
    </source>
</evidence>
<dbReference type="AlphaFoldDB" id="A0A8J6P0U1"/>
<dbReference type="PANTHER" id="PTHR46230">
    <property type="match status" value="1"/>
</dbReference>
<protein>
    <submittedName>
        <fullName evidence="2">BolA family transcriptional regulator</fullName>
    </submittedName>
</protein>
<dbReference type="Pfam" id="PF01722">
    <property type="entry name" value="BolA"/>
    <property type="match status" value="1"/>
</dbReference>
<comment type="caution">
    <text evidence="2">The sequence shown here is derived from an EMBL/GenBank/DDBJ whole genome shotgun (WGS) entry which is preliminary data.</text>
</comment>
<accession>A0A8J6P0U1</accession>
<evidence type="ECO:0000313" key="3">
    <source>
        <dbReference type="Proteomes" id="UP000654401"/>
    </source>
</evidence>
<organism evidence="2 3">
    <name type="scientific">Candidatus Thiopontia autotrophica</name>
    <dbReference type="NCBI Taxonomy" id="2841688"/>
    <lineage>
        <taxon>Bacteria</taxon>
        <taxon>Pseudomonadati</taxon>
        <taxon>Pseudomonadota</taxon>
        <taxon>Gammaproteobacteria</taxon>
        <taxon>Candidatus Thiopontia</taxon>
    </lineage>
</organism>
<comment type="similarity">
    <text evidence="1">Belongs to the BolA/IbaG family.</text>
</comment>
<proteinExistence type="inferred from homology"/>
<name>A0A8J6P0U1_9GAMM</name>